<dbReference type="RefSeq" id="WP_346785396.1">
    <property type="nucleotide sequence ID" value="NZ_JBDLBR010000004.1"/>
</dbReference>
<protein>
    <submittedName>
        <fullName evidence="2">Uncharacterized protein</fullName>
    </submittedName>
</protein>
<proteinExistence type="predicted"/>
<feature type="signal peptide" evidence="1">
    <location>
        <begin position="1"/>
        <end position="22"/>
    </location>
</feature>
<evidence type="ECO:0000256" key="1">
    <source>
        <dbReference type="SAM" id="SignalP"/>
    </source>
</evidence>
<name>A0ABV0D1K3_9SPHN</name>
<evidence type="ECO:0000313" key="2">
    <source>
        <dbReference type="EMBL" id="MEN7537937.1"/>
    </source>
</evidence>
<evidence type="ECO:0000313" key="3">
    <source>
        <dbReference type="Proteomes" id="UP001484535"/>
    </source>
</evidence>
<dbReference type="Proteomes" id="UP001484535">
    <property type="component" value="Unassembled WGS sequence"/>
</dbReference>
<keyword evidence="3" id="KW-1185">Reference proteome</keyword>
<accession>A0ABV0D1K3</accession>
<dbReference type="EMBL" id="JBDLBR010000004">
    <property type="protein sequence ID" value="MEN7537937.1"/>
    <property type="molecule type" value="Genomic_DNA"/>
</dbReference>
<feature type="chain" id="PRO_5046592374" evidence="1">
    <location>
        <begin position="23"/>
        <end position="357"/>
    </location>
</feature>
<gene>
    <name evidence="2" type="ORF">ABDJ38_12210</name>
</gene>
<keyword evidence="1" id="KW-0732">Signal</keyword>
<organism evidence="2 3">
    <name type="scientific">Aurantiacibacter flavus</name>
    <dbReference type="NCBI Taxonomy" id="3145232"/>
    <lineage>
        <taxon>Bacteria</taxon>
        <taxon>Pseudomonadati</taxon>
        <taxon>Pseudomonadota</taxon>
        <taxon>Alphaproteobacteria</taxon>
        <taxon>Sphingomonadales</taxon>
        <taxon>Erythrobacteraceae</taxon>
        <taxon>Aurantiacibacter</taxon>
    </lineage>
</organism>
<reference evidence="2 3" key="1">
    <citation type="submission" date="2024-05" db="EMBL/GenBank/DDBJ databases">
        <authorList>
            <person name="Park S."/>
        </authorList>
    </citation>
    <scope>NUCLEOTIDE SEQUENCE [LARGE SCALE GENOMIC DNA]</scope>
    <source>
        <strain evidence="2 3">DGU5</strain>
    </source>
</reference>
<sequence>MGLRCTAFVAAILALTPLAGQAQERIDLDPAASWEHPHSHVVVPAKWGGLSREEAIAFAEDFLNVGFQFETPDTDELLSLYLFRQTSGAVPVWMAQAQAAITARGNFGIPIIVGSTEAFMPPGQSQASGLKAVFRLGDEAPFRSTGVALFAVDGWLVKVRASSARRTPVELEQWMQAAISELDLPTAIAPVAMPVVDCKAPLSFDDAVQDAPEDIGANLLGGLMNDLLLQEEDKSETLSEKTAAAQWCIDSTLDGVQTIYRADEQTDGYLLALGDSGVAVQVYRDTLSGMLSEPGSTAAPRFNIALHNAKVSTQFAAQDRLPSPQRVAEVINARRVVSRTTTWGDKRDIEITAPAED</sequence>
<comment type="caution">
    <text evidence="2">The sequence shown here is derived from an EMBL/GenBank/DDBJ whole genome shotgun (WGS) entry which is preliminary data.</text>
</comment>